<evidence type="ECO:0000313" key="3">
    <source>
        <dbReference type="EMBL" id="EKX42695.1"/>
    </source>
</evidence>
<name>L1J3M9_GUITC</name>
<feature type="region of interest" description="Disordered" evidence="1">
    <location>
        <begin position="1"/>
        <end position="36"/>
    </location>
</feature>
<dbReference type="PROSITE" id="PS50042">
    <property type="entry name" value="CNMP_BINDING_3"/>
    <property type="match status" value="1"/>
</dbReference>
<dbReference type="GO" id="GO:0005952">
    <property type="term" value="C:cAMP-dependent protein kinase complex"/>
    <property type="evidence" value="ECO:0007669"/>
    <property type="project" value="InterPro"/>
</dbReference>
<dbReference type="GO" id="GO:0005829">
    <property type="term" value="C:cytosol"/>
    <property type="evidence" value="ECO:0007669"/>
    <property type="project" value="TreeGrafter"/>
</dbReference>
<proteinExistence type="predicted"/>
<dbReference type="EMBL" id="JH993015">
    <property type="protein sequence ID" value="EKX42695.1"/>
    <property type="molecule type" value="Genomic_DNA"/>
</dbReference>
<keyword evidence="5" id="KW-1185">Reference proteome</keyword>
<dbReference type="SUPFAM" id="SSF51206">
    <property type="entry name" value="cAMP-binding domain-like"/>
    <property type="match status" value="1"/>
</dbReference>
<reference evidence="4" key="3">
    <citation type="submission" date="2015-06" db="UniProtKB">
        <authorList>
            <consortium name="EnsemblProtists"/>
        </authorList>
    </citation>
    <scope>IDENTIFICATION</scope>
</reference>
<dbReference type="SMART" id="SM00100">
    <property type="entry name" value="cNMP"/>
    <property type="match status" value="1"/>
</dbReference>
<evidence type="ECO:0000256" key="1">
    <source>
        <dbReference type="SAM" id="MobiDB-lite"/>
    </source>
</evidence>
<reference evidence="5" key="2">
    <citation type="submission" date="2012-11" db="EMBL/GenBank/DDBJ databases">
        <authorList>
            <person name="Kuo A."/>
            <person name="Curtis B.A."/>
            <person name="Tanifuji G."/>
            <person name="Burki F."/>
            <person name="Gruber A."/>
            <person name="Irimia M."/>
            <person name="Maruyama S."/>
            <person name="Arias M.C."/>
            <person name="Ball S.G."/>
            <person name="Gile G.H."/>
            <person name="Hirakawa Y."/>
            <person name="Hopkins J.F."/>
            <person name="Rensing S.A."/>
            <person name="Schmutz J."/>
            <person name="Symeonidi A."/>
            <person name="Elias M."/>
            <person name="Eveleigh R.J."/>
            <person name="Herman E.K."/>
            <person name="Klute M.J."/>
            <person name="Nakayama T."/>
            <person name="Obornik M."/>
            <person name="Reyes-Prieto A."/>
            <person name="Armbrust E.V."/>
            <person name="Aves S.J."/>
            <person name="Beiko R.G."/>
            <person name="Coutinho P."/>
            <person name="Dacks J.B."/>
            <person name="Durnford D.G."/>
            <person name="Fast N.M."/>
            <person name="Green B.R."/>
            <person name="Grisdale C."/>
            <person name="Hempe F."/>
            <person name="Henrissat B."/>
            <person name="Hoppner M.P."/>
            <person name="Ishida K.-I."/>
            <person name="Kim E."/>
            <person name="Koreny L."/>
            <person name="Kroth P.G."/>
            <person name="Liu Y."/>
            <person name="Malik S.-B."/>
            <person name="Maier U.G."/>
            <person name="McRose D."/>
            <person name="Mock T."/>
            <person name="Neilson J.A."/>
            <person name="Onodera N.T."/>
            <person name="Poole A.M."/>
            <person name="Pritham E.J."/>
            <person name="Richards T.A."/>
            <person name="Rocap G."/>
            <person name="Roy S.W."/>
            <person name="Sarai C."/>
            <person name="Schaack S."/>
            <person name="Shirato S."/>
            <person name="Slamovits C.H."/>
            <person name="Spencer D.F."/>
            <person name="Suzuki S."/>
            <person name="Worden A.Z."/>
            <person name="Zauner S."/>
            <person name="Barry K."/>
            <person name="Bell C."/>
            <person name="Bharti A.K."/>
            <person name="Crow J.A."/>
            <person name="Grimwood J."/>
            <person name="Kramer R."/>
            <person name="Lindquist E."/>
            <person name="Lucas S."/>
            <person name="Salamov A."/>
            <person name="McFadden G.I."/>
            <person name="Lane C.E."/>
            <person name="Keeling P.J."/>
            <person name="Gray M.W."/>
            <person name="Grigoriev I.V."/>
            <person name="Archibald J.M."/>
        </authorList>
    </citation>
    <scope>NUCLEOTIDE SEQUENCE</scope>
    <source>
        <strain evidence="5">CCMP2712</strain>
    </source>
</reference>
<organism evidence="3">
    <name type="scientific">Guillardia theta (strain CCMP2712)</name>
    <name type="common">Cryptophyte</name>
    <dbReference type="NCBI Taxonomy" id="905079"/>
    <lineage>
        <taxon>Eukaryota</taxon>
        <taxon>Cryptophyceae</taxon>
        <taxon>Pyrenomonadales</taxon>
        <taxon>Geminigeraceae</taxon>
        <taxon>Guillardia</taxon>
    </lineage>
</organism>
<feature type="region of interest" description="Disordered" evidence="1">
    <location>
        <begin position="570"/>
        <end position="600"/>
    </location>
</feature>
<evidence type="ECO:0000313" key="4">
    <source>
        <dbReference type="EnsemblProtists" id="EKX42695"/>
    </source>
</evidence>
<dbReference type="InterPro" id="IPR018488">
    <property type="entry name" value="cNMP-bd_CS"/>
</dbReference>
<dbReference type="EnsemblProtists" id="EKX42695">
    <property type="protein sequence ID" value="EKX42695"/>
    <property type="gene ID" value="GUITHDRAFT_111367"/>
</dbReference>
<reference evidence="3 5" key="1">
    <citation type="journal article" date="2012" name="Nature">
        <title>Algal genomes reveal evolutionary mosaicism and the fate of nucleomorphs.</title>
        <authorList>
            <consortium name="DOE Joint Genome Institute"/>
            <person name="Curtis B.A."/>
            <person name="Tanifuji G."/>
            <person name="Burki F."/>
            <person name="Gruber A."/>
            <person name="Irimia M."/>
            <person name="Maruyama S."/>
            <person name="Arias M.C."/>
            <person name="Ball S.G."/>
            <person name="Gile G.H."/>
            <person name="Hirakawa Y."/>
            <person name="Hopkins J.F."/>
            <person name="Kuo A."/>
            <person name="Rensing S.A."/>
            <person name="Schmutz J."/>
            <person name="Symeonidi A."/>
            <person name="Elias M."/>
            <person name="Eveleigh R.J."/>
            <person name="Herman E.K."/>
            <person name="Klute M.J."/>
            <person name="Nakayama T."/>
            <person name="Obornik M."/>
            <person name="Reyes-Prieto A."/>
            <person name="Armbrust E.V."/>
            <person name="Aves S.J."/>
            <person name="Beiko R.G."/>
            <person name="Coutinho P."/>
            <person name="Dacks J.B."/>
            <person name="Durnford D.G."/>
            <person name="Fast N.M."/>
            <person name="Green B.R."/>
            <person name="Grisdale C.J."/>
            <person name="Hempel F."/>
            <person name="Henrissat B."/>
            <person name="Hoppner M.P."/>
            <person name="Ishida K."/>
            <person name="Kim E."/>
            <person name="Koreny L."/>
            <person name="Kroth P.G."/>
            <person name="Liu Y."/>
            <person name="Malik S.B."/>
            <person name="Maier U.G."/>
            <person name="McRose D."/>
            <person name="Mock T."/>
            <person name="Neilson J.A."/>
            <person name="Onodera N.T."/>
            <person name="Poole A.M."/>
            <person name="Pritham E.J."/>
            <person name="Richards T.A."/>
            <person name="Rocap G."/>
            <person name="Roy S.W."/>
            <person name="Sarai C."/>
            <person name="Schaack S."/>
            <person name="Shirato S."/>
            <person name="Slamovits C.H."/>
            <person name="Spencer D.F."/>
            <person name="Suzuki S."/>
            <person name="Worden A.Z."/>
            <person name="Zauner S."/>
            <person name="Barry K."/>
            <person name="Bell C."/>
            <person name="Bharti A.K."/>
            <person name="Crow J.A."/>
            <person name="Grimwood J."/>
            <person name="Kramer R."/>
            <person name="Lindquist E."/>
            <person name="Lucas S."/>
            <person name="Salamov A."/>
            <person name="McFadden G.I."/>
            <person name="Lane C.E."/>
            <person name="Keeling P.J."/>
            <person name="Gray M.W."/>
            <person name="Grigoriev I.V."/>
            <person name="Archibald J.M."/>
        </authorList>
    </citation>
    <scope>NUCLEOTIDE SEQUENCE</scope>
    <source>
        <strain evidence="3 5">CCMP2712</strain>
    </source>
</reference>
<dbReference type="Pfam" id="PF00027">
    <property type="entry name" value="cNMP_binding"/>
    <property type="match status" value="1"/>
</dbReference>
<dbReference type="PaxDb" id="55529-EKX42695"/>
<dbReference type="PANTHER" id="PTHR11635:SF152">
    <property type="entry name" value="CAMP-DEPENDENT PROTEIN KINASE TYPE I REGULATORY SUBUNIT-RELATED"/>
    <property type="match status" value="1"/>
</dbReference>
<sequence length="637" mass="72617">MLTFGEDQGRWKSREEEEETQGKHTSKTASVRRNNRMNSVRGQLYRLFKPEPGISNPLMSKIERNPLKSNRLVLSKMKKRSNSLRRSLTPEDAEEPLLGEQISDWHLRQFELCLHTCEFRYRTKARDLADDESRFAPGMKSIGFIQAETEIIKGPTISTVDMDPKTGQRLILYTITVQFSFEDKVSTSVGRSWVTYPVVMGHDDHVERDRWYDAISRLIEEKRSMQLAWKLHLAQKSKESDSKHMIWEQQKQGKFALVINQKQHKNSRLRNGKVFQDIPVVFKKYAFHHHDWKTAHGVMRIEDVTRALQDLGLNPPDWHATRMLEDLIRTPQRSDFPRLLDLDGFEIIFKSAYDELITSPSDEMMEKLMEIMNRSNNPFLQLLSKAEKENLVEGKDADGRNVCVCRKYLKGTVIVNQGDEGHSMFIIIEGQLSVVVTFGKGPDAMQKEVAKLPEGAVMGEMSLVLGKPRSATCVVASDKALLAEVTRSAVVKLLESRPSLSRELQDMVIRRDTANILAAGSATAMAAYRSVLARSGNRVDNEPSKETRGDQPRLFKSECLVKRLQTRSTRVQKTLQSRPATALSQMTTKTSVTADFPESSWDHDELAPQVKQRSGRWIKCKDGYMLAFDKGLNSVTS</sequence>
<dbReference type="InterPro" id="IPR018490">
    <property type="entry name" value="cNMP-bd_dom_sf"/>
</dbReference>
<dbReference type="Gene3D" id="2.60.120.10">
    <property type="entry name" value="Jelly Rolls"/>
    <property type="match status" value="1"/>
</dbReference>
<dbReference type="InterPro" id="IPR050503">
    <property type="entry name" value="cAMP-dep_PK_reg_su-like"/>
</dbReference>
<dbReference type="OrthoDB" id="196547at2759"/>
<dbReference type="Proteomes" id="UP000011087">
    <property type="component" value="Unassembled WGS sequence"/>
</dbReference>
<accession>L1J3M9</accession>
<evidence type="ECO:0000313" key="5">
    <source>
        <dbReference type="Proteomes" id="UP000011087"/>
    </source>
</evidence>
<evidence type="ECO:0000259" key="2">
    <source>
        <dbReference type="PROSITE" id="PS50042"/>
    </source>
</evidence>
<dbReference type="AlphaFoldDB" id="L1J3M9"/>
<feature type="compositionally biased region" description="Polar residues" evidence="1">
    <location>
        <begin position="570"/>
        <end position="593"/>
    </location>
</feature>
<dbReference type="RefSeq" id="XP_005829675.1">
    <property type="nucleotide sequence ID" value="XM_005829618.1"/>
</dbReference>
<dbReference type="InterPro" id="IPR014710">
    <property type="entry name" value="RmlC-like_jellyroll"/>
</dbReference>
<dbReference type="InterPro" id="IPR000595">
    <property type="entry name" value="cNMP-bd_dom"/>
</dbReference>
<dbReference type="PANTHER" id="PTHR11635">
    <property type="entry name" value="CAMP-DEPENDENT PROTEIN KINASE REGULATORY CHAIN"/>
    <property type="match status" value="1"/>
</dbReference>
<dbReference type="PROSITE" id="PS00888">
    <property type="entry name" value="CNMP_BINDING_1"/>
    <property type="match status" value="1"/>
</dbReference>
<dbReference type="GeneID" id="17299332"/>
<feature type="domain" description="Cyclic nucleotide-binding" evidence="2">
    <location>
        <begin position="379"/>
        <end position="511"/>
    </location>
</feature>
<protein>
    <recommendedName>
        <fullName evidence="2">Cyclic nucleotide-binding domain-containing protein</fullName>
    </recommendedName>
</protein>
<dbReference type="KEGG" id="gtt:GUITHDRAFT_111367"/>
<gene>
    <name evidence="3" type="ORF">GUITHDRAFT_111367</name>
</gene>
<dbReference type="STRING" id="905079.L1J3M9"/>
<dbReference type="CDD" id="cd00038">
    <property type="entry name" value="CAP_ED"/>
    <property type="match status" value="1"/>
</dbReference>
<dbReference type="HOGENOM" id="CLU_429903_0_0_1"/>